<reference evidence="5 6" key="1">
    <citation type="submission" date="2021-01" db="EMBL/GenBank/DDBJ databases">
        <title>Carboxyliciviraga sp.nov., isolated from coastal sediments.</title>
        <authorList>
            <person name="Lu D."/>
            <person name="Zhang T."/>
        </authorList>
    </citation>
    <scope>NUCLEOTIDE SEQUENCE [LARGE SCALE GENOMIC DNA]</scope>
    <source>
        <strain evidence="5 6">N1Y132</strain>
    </source>
</reference>
<dbReference type="Proteomes" id="UP000605676">
    <property type="component" value="Unassembled WGS sequence"/>
</dbReference>
<dbReference type="InterPro" id="IPR033413">
    <property type="entry name" value="DUF5117"/>
</dbReference>
<dbReference type="RefSeq" id="WP_200467173.1">
    <property type="nucleotide sequence ID" value="NZ_JAENRR010000110.1"/>
</dbReference>
<name>A0ABS1HQJ5_9BACT</name>
<evidence type="ECO:0000259" key="4">
    <source>
        <dbReference type="Pfam" id="PF17162"/>
    </source>
</evidence>
<dbReference type="Gene3D" id="3.40.390.10">
    <property type="entry name" value="Collagenase (Catalytic Domain)"/>
    <property type="match status" value="1"/>
</dbReference>
<gene>
    <name evidence="5" type="ORF">JIV24_21625</name>
</gene>
<accession>A0ABS1HQJ5</accession>
<dbReference type="SUPFAM" id="SSF55486">
    <property type="entry name" value="Metalloproteases ('zincins'), catalytic domain"/>
    <property type="match status" value="1"/>
</dbReference>
<proteinExistence type="predicted"/>
<evidence type="ECO:0000259" key="3">
    <source>
        <dbReference type="Pfam" id="PF17148"/>
    </source>
</evidence>
<protein>
    <submittedName>
        <fullName evidence="5">Zinc-dependent metalloprotease</fullName>
    </submittedName>
</protein>
<keyword evidence="6" id="KW-1185">Reference proteome</keyword>
<dbReference type="Pfam" id="PF16313">
    <property type="entry name" value="DUF4953"/>
    <property type="match status" value="1"/>
</dbReference>
<evidence type="ECO:0000313" key="6">
    <source>
        <dbReference type="Proteomes" id="UP000605676"/>
    </source>
</evidence>
<feature type="chain" id="PRO_5046583117" evidence="1">
    <location>
        <begin position="21"/>
        <end position="854"/>
    </location>
</feature>
<sequence>MASKILIMLFLSVGLLAANANNDLDKKDKKSKDEKVSSYEKTLKDAVSSAEGLIQMHKVDKKFYFEITEDILGKDLLFTSHINKVSNDKVARIGQMTLLRRVRLVKEDDNIFMNEMQVDFTTDESNAIAKGFNNNFSDATLEVFPIVATNEKEKTYLIDVSKFMLNTAAPMGMPKKALWNQKPSGALSPNAKLSKIIDYKSFDTNIAVQCRFGFTDAQKAPVAVIMQRNITLLPEEPMERRIYDRRMNYFYSSQGLYSDTDQEGPLKYAYVNKWRLTVSEKDQAKFEKGELVRPEQQIVWYVDNAFPESWKKYIKQGILDWNIAFEAMGFKDVMVVKDYPKNDPDFSPSDVNTNCFSYIPSIVGNAMGSSWADPRTGEMLGAQVYFSHSILKLAKEMRFSMTAAVDPEARKKEYSEEVMGELIRNISAHEIGHTLGLMHNFRGSYAIPTDSLRSASYTAENGIGASIMDYVRYNYVAQPGDKDVAMVPPVMGKYDIESIKWAYKPIFEDITWNEQYQIINKWITDKNDDPFYIHGPQEMKQVGLITDPASQDGDLGNDIVKSSAYGVENLKVIMENLIEWTAVENENYRPVHGRYRFLCAQYNTYITHVFPMIGGLNLYDPVYGDNKTETITVSKEKQKEALAFLYKQVREMETWLMPAEIMKLKKPGKEDPVQWQQRAIIDKTIYMSQRVWAANRYNKDGYTMEEYMDDIYGYVWESTLKNNKTLTQTDRTLQNFYLRSILSYGNFQNNGRKESSKAFAITDTETAWFGDVKTSTCSCGSCSSNNFKDEERYAAMPLGTVGDTFDKIEMRVVFMTQLNKAYKLLSKAVKTPGIDAKTKEHYTYLISSIEAYVN</sequence>
<organism evidence="5 6">
    <name type="scientific">Carboxylicivirga marina</name>
    <dbReference type="NCBI Taxonomy" id="2800988"/>
    <lineage>
        <taxon>Bacteria</taxon>
        <taxon>Pseudomonadati</taxon>
        <taxon>Bacteroidota</taxon>
        <taxon>Bacteroidia</taxon>
        <taxon>Marinilabiliales</taxon>
        <taxon>Marinilabiliaceae</taxon>
        <taxon>Carboxylicivirga</taxon>
    </lineage>
</organism>
<keyword evidence="5" id="KW-0378">Hydrolase</keyword>
<comment type="caution">
    <text evidence="5">The sequence shown here is derived from an EMBL/GenBank/DDBJ whole genome shotgun (WGS) entry which is preliminary data.</text>
</comment>
<dbReference type="Pfam" id="PF17148">
    <property type="entry name" value="DUF5117"/>
    <property type="match status" value="1"/>
</dbReference>
<dbReference type="InterPro" id="IPR033428">
    <property type="entry name" value="DUF5118"/>
</dbReference>
<dbReference type="InterPro" id="IPR032534">
    <property type="entry name" value="EcxA_zinc-bd"/>
</dbReference>
<evidence type="ECO:0000259" key="2">
    <source>
        <dbReference type="Pfam" id="PF16313"/>
    </source>
</evidence>
<keyword evidence="1" id="KW-0732">Signal</keyword>
<feature type="domain" description="DUF5117" evidence="3">
    <location>
        <begin position="96"/>
        <end position="278"/>
    </location>
</feature>
<keyword evidence="5" id="KW-0645">Protease</keyword>
<dbReference type="CDD" id="cd04276">
    <property type="entry name" value="ZnMc_MMP_like_2"/>
    <property type="match status" value="1"/>
</dbReference>
<keyword evidence="5" id="KW-0482">Metalloprotease</keyword>
<dbReference type="InterPro" id="IPR024079">
    <property type="entry name" value="MetalloPept_cat_dom_sf"/>
</dbReference>
<dbReference type="InterPro" id="IPR034032">
    <property type="entry name" value="Zn_MMP-like_bac"/>
</dbReference>
<feature type="domain" description="EcxA zinc-binding" evidence="2">
    <location>
        <begin position="412"/>
        <end position="720"/>
    </location>
</feature>
<dbReference type="EMBL" id="JAENRR010000110">
    <property type="protein sequence ID" value="MBK3519954.1"/>
    <property type="molecule type" value="Genomic_DNA"/>
</dbReference>
<dbReference type="GO" id="GO:0008237">
    <property type="term" value="F:metallopeptidase activity"/>
    <property type="evidence" value="ECO:0007669"/>
    <property type="project" value="UniProtKB-KW"/>
</dbReference>
<feature type="domain" description="DUF5118" evidence="4">
    <location>
        <begin position="37"/>
        <end position="85"/>
    </location>
</feature>
<evidence type="ECO:0000256" key="1">
    <source>
        <dbReference type="SAM" id="SignalP"/>
    </source>
</evidence>
<dbReference type="Pfam" id="PF17162">
    <property type="entry name" value="DUF5118"/>
    <property type="match status" value="1"/>
</dbReference>
<evidence type="ECO:0000313" key="5">
    <source>
        <dbReference type="EMBL" id="MBK3519954.1"/>
    </source>
</evidence>
<dbReference type="PANTHER" id="PTHR38478">
    <property type="entry name" value="PEPTIDASE M1A AND M12B"/>
    <property type="match status" value="1"/>
</dbReference>
<dbReference type="PANTHER" id="PTHR38478:SF1">
    <property type="entry name" value="ZINC DEPENDENT METALLOPROTEASE DOMAIN LIPOPROTEIN"/>
    <property type="match status" value="1"/>
</dbReference>
<feature type="signal peptide" evidence="1">
    <location>
        <begin position="1"/>
        <end position="20"/>
    </location>
</feature>